<feature type="region of interest" description="Disordered" evidence="1">
    <location>
        <begin position="651"/>
        <end position="682"/>
    </location>
</feature>
<sequence length="889" mass="99471">MDETTPNPPSYQEATRRLDWVELIAPYVPIREYARLCLVDRRFYRHLAPRLWNDPLAAASAGKPATRLLVTCLDLRGLEAGTAELSLYSLNRSLSAYLRAVRITFPQLRCVLLTGHLDVEADDLAVATVPDGVGNDSSREGLLMLSIPRCQVKLPTAFFSSPYLSRLVYLDVSNMAGSLRKPLVQRTLGPDKYPDLRILKVQGREMGDSTAALLLRIFKQQLWSLDLSQNELTDAVLHDLHNFAFPADSLRTESHFDVEGRLETIPNQGTSRFGQFGFIRESQWSADFDHPERYLIDAPVYTRLVEDAPQEGARTRLNGRKKIRDDSEDGIRTLLSGAVVTHPPKRECLQDLDVFQNHNGLTHLYLNDNSITSSGLVRLIMSSPGQLEHLECDSMVYDMHEAAKPEWLSASVRVSGLLGAAHIFRPVLSSNLQVLRIHHSLVTQLLSLNLRGEVHSGGELSTMANLWLAETFLLPRAEMAYPQAFAPDMNPRLRLLALTHLPRWSTGPLIDRLINLLKLASMQERAIQDMNRILNRNHRGPVAVSGLRHIRLEFDNDSREELLLEDSEEDEEEKKRKKNAEEFAAKGFSFFDESRFSDFSFGSSPAASPVANTEVSSSNINTAMATNTDTTPLTSVAAAATDDHRSFLDENRNQSVSNQSQNKRPCPSHPPRTGDTSELILNGGNEDESARLIPAQQQQQQQQYTELPSCTTTTVVNSSTGNWNGAEYTVPIWIGPPPPPAIISTDEDTPQRQRHQQQEVSPAVLVYMQNILDKHLCADAQPASPCHVLAGVPEGEFVWGAAWQAIVTGGDSAKTKMGKPKKRELLNEMRDVIEGIKAYRRETRARFEVALKMARQKGEEVRLGEPHFHYGGRLEVVRAEREGEGMGWR</sequence>
<comment type="caution">
    <text evidence="2">The sequence shown here is derived from an EMBL/GenBank/DDBJ whole genome shotgun (WGS) entry which is preliminary data.</text>
</comment>
<reference evidence="2" key="1">
    <citation type="submission" date="2023-06" db="EMBL/GenBank/DDBJ databases">
        <title>Genome-scale phylogeny and comparative genomics of the fungal order Sordariales.</title>
        <authorList>
            <consortium name="Lawrence Berkeley National Laboratory"/>
            <person name="Hensen N."/>
            <person name="Bonometti L."/>
            <person name="Westerberg I."/>
            <person name="Brannstrom I.O."/>
            <person name="Guillou S."/>
            <person name="Cros-Aarteil S."/>
            <person name="Calhoun S."/>
            <person name="Haridas S."/>
            <person name="Kuo A."/>
            <person name="Mondo S."/>
            <person name="Pangilinan J."/>
            <person name="Riley R."/>
            <person name="Labutti K."/>
            <person name="Andreopoulos B."/>
            <person name="Lipzen A."/>
            <person name="Chen C."/>
            <person name="Yanf M."/>
            <person name="Daum C."/>
            <person name="Ng V."/>
            <person name="Clum A."/>
            <person name="Steindorff A."/>
            <person name="Ohm R."/>
            <person name="Martin F."/>
            <person name="Silar P."/>
            <person name="Natvig D."/>
            <person name="Lalanne C."/>
            <person name="Gautier V."/>
            <person name="Ament-Velasquez S.L."/>
            <person name="Kruys A."/>
            <person name="Hutchinson M.I."/>
            <person name="Powell A.J."/>
            <person name="Barry K."/>
            <person name="Miller A.N."/>
            <person name="Grigoriev I.V."/>
            <person name="Debuchy R."/>
            <person name="Gladieux P."/>
            <person name="Thoren M.H."/>
            <person name="Johannesson H."/>
        </authorList>
    </citation>
    <scope>NUCLEOTIDE SEQUENCE</scope>
    <source>
        <strain evidence="2">CBS 540.89</strain>
    </source>
</reference>
<dbReference type="AlphaFoldDB" id="A0AA40EZQ5"/>
<dbReference type="Gene3D" id="3.80.10.10">
    <property type="entry name" value="Ribonuclease Inhibitor"/>
    <property type="match status" value="1"/>
</dbReference>
<evidence type="ECO:0000256" key="1">
    <source>
        <dbReference type="SAM" id="MobiDB-lite"/>
    </source>
</evidence>
<evidence type="ECO:0008006" key="4">
    <source>
        <dbReference type="Google" id="ProtNLM"/>
    </source>
</evidence>
<keyword evidence="3" id="KW-1185">Reference proteome</keyword>
<dbReference type="EMBL" id="JAUKTV010000001">
    <property type="protein sequence ID" value="KAK0748527.1"/>
    <property type="molecule type" value="Genomic_DNA"/>
</dbReference>
<dbReference type="InterPro" id="IPR032675">
    <property type="entry name" value="LRR_dom_sf"/>
</dbReference>
<dbReference type="Proteomes" id="UP001172159">
    <property type="component" value="Unassembled WGS sequence"/>
</dbReference>
<name>A0AA40EZQ5_9PEZI</name>
<accession>A0AA40EZQ5</accession>
<protein>
    <recommendedName>
        <fullName evidence="4">Leucine rich repeat domain containing protein</fullName>
    </recommendedName>
</protein>
<dbReference type="SUPFAM" id="SSF52047">
    <property type="entry name" value="RNI-like"/>
    <property type="match status" value="1"/>
</dbReference>
<evidence type="ECO:0000313" key="2">
    <source>
        <dbReference type="EMBL" id="KAK0748527.1"/>
    </source>
</evidence>
<proteinExistence type="predicted"/>
<evidence type="ECO:0000313" key="3">
    <source>
        <dbReference type="Proteomes" id="UP001172159"/>
    </source>
</evidence>
<gene>
    <name evidence="2" type="ORF">B0T21DRAFT_398594</name>
</gene>
<organism evidence="2 3">
    <name type="scientific">Apiosordaria backusii</name>
    <dbReference type="NCBI Taxonomy" id="314023"/>
    <lineage>
        <taxon>Eukaryota</taxon>
        <taxon>Fungi</taxon>
        <taxon>Dikarya</taxon>
        <taxon>Ascomycota</taxon>
        <taxon>Pezizomycotina</taxon>
        <taxon>Sordariomycetes</taxon>
        <taxon>Sordariomycetidae</taxon>
        <taxon>Sordariales</taxon>
        <taxon>Lasiosphaeriaceae</taxon>
        <taxon>Apiosordaria</taxon>
    </lineage>
</organism>
<feature type="compositionally biased region" description="Low complexity" evidence="1">
    <location>
        <begin position="653"/>
        <end position="662"/>
    </location>
</feature>